<evidence type="ECO:0000313" key="2">
    <source>
        <dbReference type="Proteomes" id="UP000887226"/>
    </source>
</evidence>
<protein>
    <submittedName>
        <fullName evidence="1">Uncharacterized protein</fullName>
    </submittedName>
</protein>
<dbReference type="EMBL" id="MU253780">
    <property type="protein sequence ID" value="KAG9247169.1"/>
    <property type="molecule type" value="Genomic_DNA"/>
</dbReference>
<comment type="caution">
    <text evidence="1">The sequence shown here is derived from an EMBL/GenBank/DDBJ whole genome shotgun (WGS) entry which is preliminary data.</text>
</comment>
<organism evidence="1 2">
    <name type="scientific">Calycina marina</name>
    <dbReference type="NCBI Taxonomy" id="1763456"/>
    <lineage>
        <taxon>Eukaryota</taxon>
        <taxon>Fungi</taxon>
        <taxon>Dikarya</taxon>
        <taxon>Ascomycota</taxon>
        <taxon>Pezizomycotina</taxon>
        <taxon>Leotiomycetes</taxon>
        <taxon>Helotiales</taxon>
        <taxon>Pezizellaceae</taxon>
        <taxon>Calycina</taxon>
    </lineage>
</organism>
<dbReference type="Proteomes" id="UP000887226">
    <property type="component" value="Unassembled WGS sequence"/>
</dbReference>
<dbReference type="AlphaFoldDB" id="A0A9P8CHC7"/>
<gene>
    <name evidence="1" type="ORF">BJ878DRAFT_217211</name>
</gene>
<accession>A0A9P8CHC7</accession>
<name>A0A9P8CHC7_9HELO</name>
<sequence>MMSLQFPIMRVSPRKRHALMGLWALLCISFPKWLAYLKLAVEIRMLMKGHTFGNSERRSSPLSWSLVNLLSDSHVVSSTCKNQTCLMRWNWNITTKDHSE</sequence>
<proteinExistence type="predicted"/>
<reference evidence="1" key="1">
    <citation type="journal article" date="2021" name="IMA Fungus">
        <title>Genomic characterization of three marine fungi, including Emericellopsis atlantica sp. nov. with signatures of a generalist lifestyle and marine biomass degradation.</title>
        <authorList>
            <person name="Hagestad O.C."/>
            <person name="Hou L."/>
            <person name="Andersen J.H."/>
            <person name="Hansen E.H."/>
            <person name="Altermark B."/>
            <person name="Li C."/>
            <person name="Kuhnert E."/>
            <person name="Cox R.J."/>
            <person name="Crous P.W."/>
            <person name="Spatafora J.W."/>
            <person name="Lail K."/>
            <person name="Amirebrahimi M."/>
            <person name="Lipzen A."/>
            <person name="Pangilinan J."/>
            <person name="Andreopoulos W."/>
            <person name="Hayes R.D."/>
            <person name="Ng V."/>
            <person name="Grigoriev I.V."/>
            <person name="Jackson S.A."/>
            <person name="Sutton T.D.S."/>
            <person name="Dobson A.D.W."/>
            <person name="Rama T."/>
        </authorList>
    </citation>
    <scope>NUCLEOTIDE SEQUENCE</scope>
    <source>
        <strain evidence="1">TRa3180A</strain>
    </source>
</reference>
<evidence type="ECO:0000313" key="1">
    <source>
        <dbReference type="EMBL" id="KAG9247169.1"/>
    </source>
</evidence>
<keyword evidence="2" id="KW-1185">Reference proteome</keyword>